<dbReference type="InterPro" id="IPR025716">
    <property type="entry name" value="Post-transcriptional_regulator"/>
</dbReference>
<evidence type="ECO:0008006" key="3">
    <source>
        <dbReference type="Google" id="ProtNLM"/>
    </source>
</evidence>
<reference evidence="1" key="2">
    <citation type="submission" date="2020-09" db="EMBL/GenBank/DDBJ databases">
        <authorList>
            <person name="Sun Q."/>
            <person name="Zhou Y."/>
        </authorList>
    </citation>
    <scope>NUCLEOTIDE SEQUENCE</scope>
    <source>
        <strain evidence="1">CGMCC 1.6333</strain>
    </source>
</reference>
<name>A0A917TNS7_9BACI</name>
<dbReference type="Pfam" id="PF13797">
    <property type="entry name" value="Post_transc_reg"/>
    <property type="match status" value="1"/>
</dbReference>
<dbReference type="OrthoDB" id="2990595at2"/>
<comment type="caution">
    <text evidence="1">The sequence shown here is derived from an EMBL/GenBank/DDBJ whole genome shotgun (WGS) entry which is preliminary data.</text>
</comment>
<proteinExistence type="predicted"/>
<keyword evidence="2" id="KW-1185">Reference proteome</keyword>
<gene>
    <name evidence="1" type="ORF">GCM10011351_16090</name>
</gene>
<dbReference type="EMBL" id="BMLG01000007">
    <property type="protein sequence ID" value="GGM30757.1"/>
    <property type="molecule type" value="Genomic_DNA"/>
</dbReference>
<dbReference type="RefSeq" id="WP_117154567.1">
    <property type="nucleotide sequence ID" value="NZ_BMLG01000007.1"/>
</dbReference>
<protein>
    <recommendedName>
        <fullName evidence="3">Post-transcriptional regulator</fullName>
    </recommendedName>
</protein>
<evidence type="ECO:0000313" key="1">
    <source>
        <dbReference type="EMBL" id="GGM30757.1"/>
    </source>
</evidence>
<dbReference type="AlphaFoldDB" id="A0A917TNS7"/>
<reference evidence="1" key="1">
    <citation type="journal article" date="2014" name="Int. J. Syst. Evol. Microbiol.">
        <title>Complete genome sequence of Corynebacterium casei LMG S-19264T (=DSM 44701T), isolated from a smear-ripened cheese.</title>
        <authorList>
            <consortium name="US DOE Joint Genome Institute (JGI-PGF)"/>
            <person name="Walter F."/>
            <person name="Albersmeier A."/>
            <person name="Kalinowski J."/>
            <person name="Ruckert C."/>
        </authorList>
    </citation>
    <scope>NUCLEOTIDE SEQUENCE</scope>
    <source>
        <strain evidence="1">CGMCC 1.6333</strain>
    </source>
</reference>
<dbReference type="Proteomes" id="UP000618460">
    <property type="component" value="Unassembled WGS sequence"/>
</dbReference>
<accession>A0A917TNS7</accession>
<evidence type="ECO:0000313" key="2">
    <source>
        <dbReference type="Proteomes" id="UP000618460"/>
    </source>
</evidence>
<organism evidence="1 2">
    <name type="scientific">Paraliobacillus quinghaiensis</name>
    <dbReference type="NCBI Taxonomy" id="470815"/>
    <lineage>
        <taxon>Bacteria</taxon>
        <taxon>Bacillati</taxon>
        <taxon>Bacillota</taxon>
        <taxon>Bacilli</taxon>
        <taxon>Bacillales</taxon>
        <taxon>Bacillaceae</taxon>
        <taxon>Paraliobacillus</taxon>
    </lineage>
</organism>
<sequence length="99" mass="11499">MVMIKHVEDWKPLLKSVIDSKAEEFQLMGYSRATPEIVWQCLKEKVWKGNPEKRLFQIVEDILHLSSNIFMSYLTVQSYQNDDLMASIAALSEGSNENY</sequence>